<reference evidence="3" key="1">
    <citation type="submission" date="2021-12" db="EMBL/GenBank/DDBJ databases">
        <title>Convergent genome expansion in fungi linked to evolution of root-endophyte symbiosis.</title>
        <authorList>
            <consortium name="DOE Joint Genome Institute"/>
            <person name="Ke Y.-H."/>
            <person name="Bonito G."/>
            <person name="Liao H.-L."/>
            <person name="Looney B."/>
            <person name="Rojas-Flechas A."/>
            <person name="Nash J."/>
            <person name="Hameed K."/>
            <person name="Schadt C."/>
            <person name="Martin F."/>
            <person name="Crous P.W."/>
            <person name="Miettinen O."/>
            <person name="Magnuson J.K."/>
            <person name="Labbe J."/>
            <person name="Jacobson D."/>
            <person name="Doktycz M.J."/>
            <person name="Veneault-Fourrey C."/>
            <person name="Kuo A."/>
            <person name="Mondo S."/>
            <person name="Calhoun S."/>
            <person name="Riley R."/>
            <person name="Ohm R."/>
            <person name="LaButti K."/>
            <person name="Andreopoulos B."/>
            <person name="Pangilinan J."/>
            <person name="Nolan M."/>
            <person name="Tritt A."/>
            <person name="Clum A."/>
            <person name="Lipzen A."/>
            <person name="Daum C."/>
            <person name="Barry K."/>
            <person name="Grigoriev I.V."/>
            <person name="Vilgalys R."/>
        </authorList>
    </citation>
    <scope>NUCLEOTIDE SEQUENCE</scope>
    <source>
        <strain evidence="3">PMI_201</strain>
    </source>
</reference>
<evidence type="ECO:0000259" key="2">
    <source>
        <dbReference type="Pfam" id="PF10159"/>
    </source>
</evidence>
<keyword evidence="3" id="KW-0808">Transferase</keyword>
<feature type="compositionally biased region" description="Basic and acidic residues" evidence="1">
    <location>
        <begin position="283"/>
        <end position="294"/>
    </location>
</feature>
<dbReference type="InterPro" id="IPR019315">
    <property type="entry name" value="MMTA2_N"/>
</dbReference>
<feature type="compositionally biased region" description="Basic and acidic residues" evidence="1">
    <location>
        <begin position="188"/>
        <end position="219"/>
    </location>
</feature>
<sequence>MDLVAGVRKEGSRGGRGDFKWSDVKESSHRENYLGHSLMAPVGRWQQGRDLNWYAKSADGSTEEAAKRELDDERRRVKAAEQEALARALGLPTTTKTSDANLTPLGGNEMRKAVQGNVEDDEDVEGGRGIGFGSYGGRAMDGMEGETLAPVGLDSESGHRRNPRDGRSRRDRSKDRDSRRGHHRDRRDHRSRDRYNRDSKREVDREKSRDRTHREDRHGRSEHRNHRREDRRRPSKSRSRSPHHDSRRERKDTRDRDSHDRRRESDRPRPRRLSSPRPSSTDRLGEKRERRYSDHYSPSGYYRRNSRQGDDIHTAEIPRERRKRDPEDRDRDRGRSYRERRD</sequence>
<accession>A0AAD4PYF4</accession>
<gene>
    <name evidence="3" type="ORF">BGW36DRAFT_452937</name>
</gene>
<feature type="compositionally biased region" description="Polar residues" evidence="1">
    <location>
        <begin position="92"/>
        <end position="101"/>
    </location>
</feature>
<feature type="compositionally biased region" description="Basic and acidic residues" evidence="1">
    <location>
        <begin position="64"/>
        <end position="81"/>
    </location>
</feature>
<feature type="compositionally biased region" description="Basic and acidic residues" evidence="1">
    <location>
        <begin position="242"/>
        <end position="268"/>
    </location>
</feature>
<dbReference type="Proteomes" id="UP001201262">
    <property type="component" value="Unassembled WGS sequence"/>
</dbReference>
<dbReference type="GO" id="GO:0016301">
    <property type="term" value="F:kinase activity"/>
    <property type="evidence" value="ECO:0007669"/>
    <property type="project" value="UniProtKB-KW"/>
</dbReference>
<evidence type="ECO:0000313" key="4">
    <source>
        <dbReference type="Proteomes" id="UP001201262"/>
    </source>
</evidence>
<feature type="compositionally biased region" description="Basic and acidic residues" evidence="1">
    <location>
        <begin position="156"/>
        <end position="178"/>
    </location>
</feature>
<keyword evidence="4" id="KW-1185">Reference proteome</keyword>
<protein>
    <submittedName>
        <fullName evidence="3">Kinase phosphorylation protein-domain-containing protein</fullName>
    </submittedName>
</protein>
<dbReference type="Pfam" id="PF10159">
    <property type="entry name" value="MMtag"/>
    <property type="match status" value="1"/>
</dbReference>
<dbReference type="AlphaFoldDB" id="A0AAD4PYF4"/>
<feature type="domain" description="Multiple myeloma tumor-associated protein 2-like N-terminal" evidence="2">
    <location>
        <begin position="11"/>
        <end position="90"/>
    </location>
</feature>
<feature type="compositionally biased region" description="Basic and acidic residues" evidence="1">
    <location>
        <begin position="307"/>
        <end position="342"/>
    </location>
</feature>
<feature type="region of interest" description="Disordered" evidence="1">
    <location>
        <begin position="57"/>
        <end position="342"/>
    </location>
</feature>
<comment type="caution">
    <text evidence="3">The sequence shown here is derived from an EMBL/GenBank/DDBJ whole genome shotgun (WGS) entry which is preliminary data.</text>
</comment>
<name>A0AAD4PYF4_9EURO</name>
<dbReference type="RefSeq" id="XP_046070255.1">
    <property type="nucleotide sequence ID" value="XM_046221855.1"/>
</dbReference>
<dbReference type="PANTHER" id="PTHR14580">
    <property type="entry name" value="MULTIPLE MYELOMA TUMOR-ASSOCIATED PROTEIN 2 FAMILY MEMBER"/>
    <property type="match status" value="1"/>
</dbReference>
<proteinExistence type="predicted"/>
<evidence type="ECO:0000256" key="1">
    <source>
        <dbReference type="SAM" id="MobiDB-lite"/>
    </source>
</evidence>
<dbReference type="EMBL" id="JAJTJA010000008">
    <property type="protein sequence ID" value="KAH8695113.1"/>
    <property type="molecule type" value="Genomic_DNA"/>
</dbReference>
<dbReference type="GeneID" id="70252142"/>
<dbReference type="PANTHER" id="PTHR14580:SF0">
    <property type="entry name" value="MULTIPLE MYELOMA TUMOR-ASSOCIATED PROTEIN 2"/>
    <property type="match status" value="1"/>
</dbReference>
<feature type="compositionally biased region" description="Gly residues" evidence="1">
    <location>
        <begin position="127"/>
        <end position="136"/>
    </location>
</feature>
<evidence type="ECO:0000313" key="3">
    <source>
        <dbReference type="EMBL" id="KAH8695113.1"/>
    </source>
</evidence>
<keyword evidence="3" id="KW-0418">Kinase</keyword>
<organism evidence="3 4">
    <name type="scientific">Talaromyces proteolyticus</name>
    <dbReference type="NCBI Taxonomy" id="1131652"/>
    <lineage>
        <taxon>Eukaryota</taxon>
        <taxon>Fungi</taxon>
        <taxon>Dikarya</taxon>
        <taxon>Ascomycota</taxon>
        <taxon>Pezizomycotina</taxon>
        <taxon>Eurotiomycetes</taxon>
        <taxon>Eurotiomycetidae</taxon>
        <taxon>Eurotiales</taxon>
        <taxon>Trichocomaceae</taxon>
        <taxon>Talaromyces</taxon>
        <taxon>Talaromyces sect. Bacilispori</taxon>
    </lineage>
</organism>
<dbReference type="InterPro" id="IPR039207">
    <property type="entry name" value="MMTAG2-like"/>
</dbReference>